<comment type="caution">
    <text evidence="1">The sequence shown here is derived from an EMBL/GenBank/DDBJ whole genome shotgun (WGS) entry which is preliminary data.</text>
</comment>
<evidence type="ECO:0000313" key="1">
    <source>
        <dbReference type="EMBL" id="TGO70730.1"/>
    </source>
</evidence>
<organism evidence="1 2">
    <name type="scientific">Botrytis elliptica</name>
    <dbReference type="NCBI Taxonomy" id="278938"/>
    <lineage>
        <taxon>Eukaryota</taxon>
        <taxon>Fungi</taxon>
        <taxon>Dikarya</taxon>
        <taxon>Ascomycota</taxon>
        <taxon>Pezizomycotina</taxon>
        <taxon>Leotiomycetes</taxon>
        <taxon>Helotiales</taxon>
        <taxon>Sclerotiniaceae</taxon>
        <taxon>Botrytis</taxon>
    </lineage>
</organism>
<evidence type="ECO:0000313" key="2">
    <source>
        <dbReference type="Proteomes" id="UP000297229"/>
    </source>
</evidence>
<proteinExistence type="predicted"/>
<sequence length="59" mass="6337">MSNHAGGTLSPAAISTTASSKFQPPSQYLVIPSKYVINHLHNIPCSGNFSQILSLHIEM</sequence>
<gene>
    <name evidence="1" type="ORF">BELL_0676g00020</name>
</gene>
<reference evidence="1 2" key="1">
    <citation type="submission" date="2017-12" db="EMBL/GenBank/DDBJ databases">
        <title>Comparative genomics of Botrytis spp.</title>
        <authorList>
            <person name="Valero-Jimenez C.A."/>
            <person name="Tapia P."/>
            <person name="Veloso J."/>
            <person name="Silva-Moreno E."/>
            <person name="Staats M."/>
            <person name="Valdes J.H."/>
            <person name="Van Kan J.A.L."/>
        </authorList>
    </citation>
    <scope>NUCLEOTIDE SEQUENCE [LARGE SCALE GENOMIC DNA]</scope>
    <source>
        <strain evidence="1 2">Be9601</strain>
    </source>
</reference>
<protein>
    <submittedName>
        <fullName evidence="1">Uncharacterized protein</fullName>
    </submittedName>
</protein>
<name>A0A4Z1JGQ8_9HELO</name>
<dbReference type="Proteomes" id="UP000297229">
    <property type="component" value="Unassembled WGS sequence"/>
</dbReference>
<dbReference type="AlphaFoldDB" id="A0A4Z1JGQ8"/>
<keyword evidence="2" id="KW-1185">Reference proteome</keyword>
<accession>A0A4Z1JGQ8</accession>
<dbReference type="EMBL" id="PQXM01000674">
    <property type="protein sequence ID" value="TGO70730.1"/>
    <property type="molecule type" value="Genomic_DNA"/>
</dbReference>